<dbReference type="Proteomes" id="UP000093053">
    <property type="component" value="Chromosome"/>
</dbReference>
<keyword evidence="3" id="KW-1185">Reference proteome</keyword>
<protein>
    <recommendedName>
        <fullName evidence="1">TIR domain-containing protein</fullName>
    </recommendedName>
</protein>
<dbReference type="EMBL" id="CP016793">
    <property type="protein sequence ID" value="ANZ41723.1"/>
    <property type="molecule type" value="Genomic_DNA"/>
</dbReference>
<gene>
    <name evidence="2" type="ORF">BBK82_43040</name>
</gene>
<evidence type="ECO:0000313" key="3">
    <source>
        <dbReference type="Proteomes" id="UP000093053"/>
    </source>
</evidence>
<dbReference type="SUPFAM" id="SSF52200">
    <property type="entry name" value="Toll/Interleukin receptor TIR domain"/>
    <property type="match status" value="1"/>
</dbReference>
<dbReference type="OrthoDB" id="3681484at2"/>
<proteinExistence type="predicted"/>
<reference evidence="2 3" key="1">
    <citation type="submission" date="2016-07" db="EMBL/GenBank/DDBJ databases">
        <title>Complete genome sequence of the Lentzea guizhouensis DHS C013.</title>
        <authorList>
            <person name="Cao C."/>
        </authorList>
    </citation>
    <scope>NUCLEOTIDE SEQUENCE [LARGE SCALE GENOMIC DNA]</scope>
    <source>
        <strain evidence="2 3">DHS C013</strain>
    </source>
</reference>
<name>A0A1B2HVI9_9PSEU</name>
<sequence length="345" mass="38237">MTEAGYDVFVSYASADEAFAERVARAVEADRSGPPLRAFYAPWVIGPGADIAASLESGLQRSRFVALVISPEALGSPWVRQERFTAIWRDPAASRASLIPLLRRDSEVPDLLGRLRHIDFRADSDFAAGMAELIAAVRGRPVRRDGEMAPADFDLRDAAALLRRQRIVFERPAFQMPCVWELRLSELIAAIDDTMAALNTGALYSRSGNLLSRFNPRSSYRLKRFREAFGRVVVSLGKLKRMVVDFGESYEDANPRYRRSEDFYAMLTALVSVPAPNAAVIADAVDRMDAIDSARNDILREVNRLLRSIGDPELDLIGLSSDAIRSTTSGFDAEVVAALERPDRQ</sequence>
<accession>A0A1B2HVI9</accession>
<dbReference type="AlphaFoldDB" id="A0A1B2HVI9"/>
<organism evidence="2 3">
    <name type="scientific">Lentzea guizhouensis</name>
    <dbReference type="NCBI Taxonomy" id="1586287"/>
    <lineage>
        <taxon>Bacteria</taxon>
        <taxon>Bacillati</taxon>
        <taxon>Actinomycetota</taxon>
        <taxon>Actinomycetes</taxon>
        <taxon>Pseudonocardiales</taxon>
        <taxon>Pseudonocardiaceae</taxon>
        <taxon>Lentzea</taxon>
    </lineage>
</organism>
<evidence type="ECO:0000259" key="1">
    <source>
        <dbReference type="PROSITE" id="PS50104"/>
    </source>
</evidence>
<dbReference type="KEGG" id="led:BBK82_43040"/>
<dbReference type="SMART" id="SM00255">
    <property type="entry name" value="TIR"/>
    <property type="match status" value="1"/>
</dbReference>
<dbReference type="RefSeq" id="WP_065920058.1">
    <property type="nucleotide sequence ID" value="NZ_CP016793.1"/>
</dbReference>
<dbReference type="STRING" id="1586287.BBK82_43040"/>
<dbReference type="PROSITE" id="PS50104">
    <property type="entry name" value="TIR"/>
    <property type="match status" value="1"/>
</dbReference>
<dbReference type="Pfam" id="PF13676">
    <property type="entry name" value="TIR_2"/>
    <property type="match status" value="1"/>
</dbReference>
<dbReference type="Gene3D" id="3.40.50.10140">
    <property type="entry name" value="Toll/interleukin-1 receptor homology (TIR) domain"/>
    <property type="match status" value="1"/>
</dbReference>
<dbReference type="InterPro" id="IPR035897">
    <property type="entry name" value="Toll_tir_struct_dom_sf"/>
</dbReference>
<dbReference type="GO" id="GO:0007165">
    <property type="term" value="P:signal transduction"/>
    <property type="evidence" value="ECO:0007669"/>
    <property type="project" value="InterPro"/>
</dbReference>
<evidence type="ECO:0000313" key="2">
    <source>
        <dbReference type="EMBL" id="ANZ41723.1"/>
    </source>
</evidence>
<feature type="domain" description="TIR" evidence="1">
    <location>
        <begin position="4"/>
        <end position="134"/>
    </location>
</feature>
<dbReference type="InterPro" id="IPR000157">
    <property type="entry name" value="TIR_dom"/>
</dbReference>